<gene>
    <name evidence="4" type="primary">obg</name>
    <name evidence="4" type="ORF">I553_7631</name>
</gene>
<evidence type="ECO:0000256" key="2">
    <source>
        <dbReference type="SAM" id="MobiDB-lite"/>
    </source>
</evidence>
<dbReference type="GO" id="GO:0003924">
    <property type="term" value="F:GTPase activity"/>
    <property type="evidence" value="ECO:0007669"/>
    <property type="project" value="InterPro"/>
</dbReference>
<dbReference type="SUPFAM" id="SSF52540">
    <property type="entry name" value="P-loop containing nucleoside triphosphate hydrolases"/>
    <property type="match status" value="1"/>
</dbReference>
<feature type="compositionally biased region" description="Basic residues" evidence="2">
    <location>
        <begin position="83"/>
        <end position="94"/>
    </location>
</feature>
<evidence type="ECO:0000313" key="4">
    <source>
        <dbReference type="EMBL" id="EUA33221.1"/>
    </source>
</evidence>
<reference evidence="4" key="1">
    <citation type="submission" date="2014-01" db="EMBL/GenBank/DDBJ databases">
        <authorList>
            <person name="Brown-Elliot B."/>
            <person name="Wallace R."/>
            <person name="Lenaerts A."/>
            <person name="Ordway D."/>
            <person name="DeGroote M.A."/>
            <person name="Parker T."/>
            <person name="Sizemore C."/>
            <person name="Tallon L.J."/>
            <person name="Sadzewicz L.K."/>
            <person name="Sengamalay N."/>
            <person name="Fraser C.M."/>
            <person name="Hine E."/>
            <person name="Shefchek K.A."/>
            <person name="Das S.P."/>
            <person name="Tettelin H."/>
        </authorList>
    </citation>
    <scope>NUCLEOTIDE SEQUENCE [LARGE SCALE GENOMIC DNA]</scope>
    <source>
        <strain evidence="4">4042</strain>
    </source>
</reference>
<dbReference type="PATRIC" id="fig|1299334.3.peg.5008"/>
<dbReference type="PANTHER" id="PTHR11702:SF31">
    <property type="entry name" value="MITOCHONDRIAL RIBOSOME-ASSOCIATED GTPASE 2"/>
    <property type="match status" value="1"/>
</dbReference>
<name>X8AQ17_MYCXE</name>
<dbReference type="InterPro" id="IPR027417">
    <property type="entry name" value="P-loop_NTPase"/>
</dbReference>
<dbReference type="AlphaFoldDB" id="X8AQ17"/>
<dbReference type="PROSITE" id="PS51710">
    <property type="entry name" value="G_OBG"/>
    <property type="match status" value="1"/>
</dbReference>
<dbReference type="InterPro" id="IPR031167">
    <property type="entry name" value="G_OBG"/>
</dbReference>
<comment type="caution">
    <text evidence="4">The sequence shown here is derived from an EMBL/GenBank/DDBJ whole genome shotgun (WGS) entry which is preliminary data.</text>
</comment>
<dbReference type="PANTHER" id="PTHR11702">
    <property type="entry name" value="DEVELOPMENTALLY REGULATED GTP-BINDING PROTEIN-RELATED"/>
    <property type="match status" value="1"/>
</dbReference>
<feature type="region of interest" description="Disordered" evidence="2">
    <location>
        <begin position="66"/>
        <end position="94"/>
    </location>
</feature>
<evidence type="ECO:0000256" key="1">
    <source>
        <dbReference type="ARBA" id="ARBA00022741"/>
    </source>
</evidence>
<dbReference type="GO" id="GO:0005525">
    <property type="term" value="F:GTP binding"/>
    <property type="evidence" value="ECO:0007669"/>
    <property type="project" value="InterPro"/>
</dbReference>
<dbReference type="InterPro" id="IPR045086">
    <property type="entry name" value="OBG_GTPase"/>
</dbReference>
<dbReference type="Gene3D" id="3.40.50.300">
    <property type="entry name" value="P-loop containing nucleotide triphosphate hydrolases"/>
    <property type="match status" value="1"/>
</dbReference>
<organism evidence="4">
    <name type="scientific">Mycobacterium xenopi 4042</name>
    <dbReference type="NCBI Taxonomy" id="1299334"/>
    <lineage>
        <taxon>Bacteria</taxon>
        <taxon>Bacillati</taxon>
        <taxon>Actinomycetota</taxon>
        <taxon>Actinomycetes</taxon>
        <taxon>Mycobacteriales</taxon>
        <taxon>Mycobacteriaceae</taxon>
        <taxon>Mycobacterium</taxon>
    </lineage>
</organism>
<evidence type="ECO:0000259" key="3">
    <source>
        <dbReference type="PROSITE" id="PS51710"/>
    </source>
</evidence>
<accession>X8AQ17</accession>
<feature type="domain" description="OBG-type G" evidence="3">
    <location>
        <begin position="1"/>
        <end position="94"/>
    </location>
</feature>
<keyword evidence="1" id="KW-0547">Nucleotide-binding</keyword>
<sequence>MPGLIPGASQGRGLGLDFLRHVERCAVLVHVVDCATAEPGRDPVSDIDALETELAAYTPRCAAMARWPTLPSGPSGGAQQDRRARRPRVGRLRP</sequence>
<dbReference type="EMBL" id="JAOB01000047">
    <property type="protein sequence ID" value="EUA33221.1"/>
    <property type="molecule type" value="Genomic_DNA"/>
</dbReference>
<protein>
    <submittedName>
        <fullName evidence="4">GTPase obg domain protein</fullName>
    </submittedName>
</protein>
<proteinExistence type="predicted"/>